<dbReference type="PANTHER" id="PTHR11560">
    <property type="entry name" value="39S RIBOSOMAL PROTEIN L10, MITOCHONDRIAL"/>
    <property type="match status" value="1"/>
</dbReference>
<dbReference type="Proteomes" id="UP000198324">
    <property type="component" value="Unassembled WGS sequence"/>
</dbReference>
<evidence type="ECO:0000256" key="4">
    <source>
        <dbReference type="ARBA" id="ARBA00023274"/>
    </source>
</evidence>
<dbReference type="AlphaFoldDB" id="A0A238Y6C4"/>
<dbReference type="InterPro" id="IPR022973">
    <property type="entry name" value="Ribosomal_uL10_bac"/>
</dbReference>
<keyword evidence="3 6" id="KW-0689">Ribosomal protein</keyword>
<dbReference type="GO" id="GO:0005840">
    <property type="term" value="C:ribosome"/>
    <property type="evidence" value="ECO:0007669"/>
    <property type="project" value="UniProtKB-KW"/>
</dbReference>
<dbReference type="GO" id="GO:0006412">
    <property type="term" value="P:translation"/>
    <property type="evidence" value="ECO:0007669"/>
    <property type="project" value="UniProtKB-UniRule"/>
</dbReference>
<evidence type="ECO:0000256" key="1">
    <source>
        <dbReference type="ARBA" id="ARBA00002633"/>
    </source>
</evidence>
<dbReference type="Pfam" id="PF00466">
    <property type="entry name" value="Ribosomal_L10"/>
    <property type="match status" value="1"/>
</dbReference>
<comment type="function">
    <text evidence="1 6">Forms part of the ribosomal stalk, playing a central role in the interaction of the ribosome with GTP-bound translation factors.</text>
</comment>
<evidence type="ECO:0000256" key="3">
    <source>
        <dbReference type="ARBA" id="ARBA00022980"/>
    </source>
</evidence>
<gene>
    <name evidence="6" type="primary">rplJ</name>
    <name evidence="7" type="ORF">SAMN04488503_0666</name>
</gene>
<comment type="similarity">
    <text evidence="2 6">Belongs to the universal ribosomal protein uL10 family.</text>
</comment>
<dbReference type="EMBL" id="FZOC01000001">
    <property type="protein sequence ID" value="SNR65889.1"/>
    <property type="molecule type" value="Genomic_DNA"/>
</dbReference>
<dbReference type="Gene3D" id="6.10.250.290">
    <property type="match status" value="1"/>
</dbReference>
<name>A0A238Y6C4_9BACT</name>
<evidence type="ECO:0000256" key="2">
    <source>
        <dbReference type="ARBA" id="ARBA00008889"/>
    </source>
</evidence>
<dbReference type="NCBIfam" id="NF000955">
    <property type="entry name" value="PRK00099.1-1"/>
    <property type="match status" value="1"/>
</dbReference>
<comment type="subunit">
    <text evidence="6">Part of the ribosomal stalk of the 50S ribosomal subunit. The N-terminus interacts with L11 and the large rRNA to form the base of the stalk. The C-terminus forms an elongated spine to which L12 dimers bind in a sequential fashion forming a multimeric L10(L12)X complex.</text>
</comment>
<dbReference type="InterPro" id="IPR047865">
    <property type="entry name" value="Ribosomal_uL10_bac_type"/>
</dbReference>
<protein>
    <recommendedName>
        <fullName evidence="5 6">Large ribosomal subunit protein uL10</fullName>
    </recommendedName>
</protein>
<evidence type="ECO:0000256" key="6">
    <source>
        <dbReference type="HAMAP-Rule" id="MF_00362"/>
    </source>
</evidence>
<proteinExistence type="inferred from homology"/>
<reference evidence="7 8" key="1">
    <citation type="submission" date="2017-06" db="EMBL/GenBank/DDBJ databases">
        <authorList>
            <person name="Kim H.J."/>
            <person name="Triplett B.A."/>
        </authorList>
    </citation>
    <scope>NUCLEOTIDE SEQUENCE [LARGE SCALE GENOMIC DNA]</scope>
    <source>
        <strain evidence="7 8">DSM 13116</strain>
    </source>
</reference>
<dbReference type="OrthoDB" id="3186107at2"/>
<dbReference type="Gene3D" id="3.30.70.1730">
    <property type="match status" value="1"/>
</dbReference>
<evidence type="ECO:0000313" key="7">
    <source>
        <dbReference type="EMBL" id="SNR65889.1"/>
    </source>
</evidence>
<dbReference type="CDD" id="cd05797">
    <property type="entry name" value="Ribosomal_L10"/>
    <property type="match status" value="1"/>
</dbReference>
<dbReference type="GO" id="GO:1990904">
    <property type="term" value="C:ribonucleoprotein complex"/>
    <property type="evidence" value="ECO:0007669"/>
    <property type="project" value="UniProtKB-KW"/>
</dbReference>
<dbReference type="HAMAP" id="MF_00362">
    <property type="entry name" value="Ribosomal_uL10"/>
    <property type="match status" value="1"/>
</dbReference>
<keyword evidence="8" id="KW-1185">Reference proteome</keyword>
<evidence type="ECO:0000256" key="5">
    <source>
        <dbReference type="ARBA" id="ARBA00035202"/>
    </source>
</evidence>
<sequence length="180" mass="19659">MNRQEKAQIIEQLHEKAARASIAVVTDFKGMEVEEMTILRAKLREVGVDYQVVKNTLARLALNETSHSVLNDRLKENCAVALGYEDPVALAKALSDFVKGSKKLALRYGSLEGKFLDEEGVKQLATLPSKPELLAKMLGTMNAVPTNFVNVFAAVLRNFLYALNAIKEQKEGGAAPAAEA</sequence>
<dbReference type="InterPro" id="IPR001790">
    <property type="entry name" value="Ribosomal_uL10"/>
</dbReference>
<organism evidence="7 8">
    <name type="scientific">Humidesulfovibrio mexicanus</name>
    <dbReference type="NCBI Taxonomy" id="147047"/>
    <lineage>
        <taxon>Bacteria</taxon>
        <taxon>Pseudomonadati</taxon>
        <taxon>Thermodesulfobacteriota</taxon>
        <taxon>Desulfovibrionia</taxon>
        <taxon>Desulfovibrionales</taxon>
        <taxon>Desulfovibrionaceae</taxon>
        <taxon>Humidesulfovibrio</taxon>
    </lineage>
</organism>
<dbReference type="GO" id="GO:0070180">
    <property type="term" value="F:large ribosomal subunit rRNA binding"/>
    <property type="evidence" value="ECO:0007669"/>
    <property type="project" value="UniProtKB-UniRule"/>
</dbReference>
<evidence type="ECO:0000313" key="8">
    <source>
        <dbReference type="Proteomes" id="UP000198324"/>
    </source>
</evidence>
<keyword evidence="4 6" id="KW-0687">Ribonucleoprotein</keyword>
<dbReference type="InterPro" id="IPR043141">
    <property type="entry name" value="Ribosomal_uL10-like_sf"/>
</dbReference>
<accession>A0A238Y6C4</accession>
<dbReference type="RefSeq" id="WP_089271675.1">
    <property type="nucleotide sequence ID" value="NZ_FZOC01000001.1"/>
</dbReference>
<keyword evidence="6" id="KW-0694">RNA-binding</keyword>
<keyword evidence="6" id="KW-0699">rRNA-binding</keyword>
<dbReference type="SUPFAM" id="SSF160369">
    <property type="entry name" value="Ribosomal protein L10-like"/>
    <property type="match status" value="1"/>
</dbReference>